<protein>
    <recommendedName>
        <fullName evidence="2">EamA domain-containing protein</fullName>
    </recommendedName>
</protein>
<evidence type="ECO:0000259" key="2">
    <source>
        <dbReference type="Pfam" id="PF00892"/>
    </source>
</evidence>
<sequence>MAIFAKLGLDRVEPILATTVRSLIMSGFLVIVSLLLKKFQGFSLNSFSSRDWLLIFLAGISGALSWLFYFFALKLGLASKVAAVDRLSIIFVIGLAALFLGEAIGWKIAVGAFLMALGAVLITL</sequence>
<dbReference type="InterPro" id="IPR037185">
    <property type="entry name" value="EmrE-like"/>
</dbReference>
<comment type="caution">
    <text evidence="3">The sequence shown here is derived from an EMBL/GenBank/DDBJ whole genome shotgun (WGS) entry which is preliminary data.</text>
</comment>
<dbReference type="PANTHER" id="PTHR22911">
    <property type="entry name" value="ACYL-MALONYL CONDENSING ENZYME-RELATED"/>
    <property type="match status" value="1"/>
</dbReference>
<feature type="transmembrane region" description="Helical" evidence="1">
    <location>
        <begin position="106"/>
        <end position="123"/>
    </location>
</feature>
<dbReference type="SUPFAM" id="SSF103481">
    <property type="entry name" value="Multidrug resistance efflux transporter EmrE"/>
    <property type="match status" value="1"/>
</dbReference>
<keyword evidence="1" id="KW-0472">Membrane</keyword>
<name>A0A0G0XLI8_9BACT</name>
<feature type="transmembrane region" description="Helical" evidence="1">
    <location>
        <begin position="12"/>
        <end position="32"/>
    </location>
</feature>
<keyword evidence="1" id="KW-1133">Transmembrane helix</keyword>
<accession>A0A0G0XLI8</accession>
<dbReference type="Proteomes" id="UP000034256">
    <property type="component" value="Unassembled WGS sequence"/>
</dbReference>
<dbReference type="InterPro" id="IPR000620">
    <property type="entry name" value="EamA_dom"/>
</dbReference>
<dbReference type="AlphaFoldDB" id="A0A0G0XLI8"/>
<reference evidence="3 4" key="1">
    <citation type="journal article" date="2015" name="Nature">
        <title>rRNA introns, odd ribosomes, and small enigmatic genomes across a large radiation of phyla.</title>
        <authorList>
            <person name="Brown C.T."/>
            <person name="Hug L.A."/>
            <person name="Thomas B.C."/>
            <person name="Sharon I."/>
            <person name="Castelle C.J."/>
            <person name="Singh A."/>
            <person name="Wilkins M.J."/>
            <person name="Williams K.H."/>
            <person name="Banfield J.F."/>
        </authorList>
    </citation>
    <scope>NUCLEOTIDE SEQUENCE [LARGE SCALE GENOMIC DNA]</scope>
</reference>
<proteinExistence type="predicted"/>
<keyword evidence="1" id="KW-0812">Transmembrane</keyword>
<dbReference type="PANTHER" id="PTHR22911:SF137">
    <property type="entry name" value="SOLUTE CARRIER FAMILY 35 MEMBER G2-RELATED"/>
    <property type="match status" value="1"/>
</dbReference>
<dbReference type="PATRIC" id="fig|1619004.3.peg.321"/>
<dbReference type="GO" id="GO:0016020">
    <property type="term" value="C:membrane"/>
    <property type="evidence" value="ECO:0007669"/>
    <property type="project" value="InterPro"/>
</dbReference>
<organism evidence="3 4">
    <name type="scientific">Candidatus Wolfebacteria bacterium GW2011_GWA2_42_10</name>
    <dbReference type="NCBI Taxonomy" id="1619004"/>
    <lineage>
        <taxon>Bacteria</taxon>
        <taxon>Candidatus Wolfeibacteriota</taxon>
    </lineage>
</organism>
<gene>
    <name evidence="3" type="ORF">UU85_C0004G0081</name>
</gene>
<dbReference type="EMBL" id="LCCF01000004">
    <property type="protein sequence ID" value="KKS25322.1"/>
    <property type="molecule type" value="Genomic_DNA"/>
</dbReference>
<evidence type="ECO:0000256" key="1">
    <source>
        <dbReference type="SAM" id="Phobius"/>
    </source>
</evidence>
<dbReference type="Gene3D" id="1.10.3730.20">
    <property type="match status" value="1"/>
</dbReference>
<feature type="domain" description="EamA" evidence="2">
    <location>
        <begin position="2"/>
        <end position="123"/>
    </location>
</feature>
<feature type="transmembrane region" description="Helical" evidence="1">
    <location>
        <begin position="52"/>
        <end position="71"/>
    </location>
</feature>
<evidence type="ECO:0000313" key="4">
    <source>
        <dbReference type="Proteomes" id="UP000034256"/>
    </source>
</evidence>
<dbReference type="Pfam" id="PF00892">
    <property type="entry name" value="EamA"/>
    <property type="match status" value="1"/>
</dbReference>
<evidence type="ECO:0000313" key="3">
    <source>
        <dbReference type="EMBL" id="KKS25322.1"/>
    </source>
</evidence>